<feature type="transmembrane region" description="Helical" evidence="7">
    <location>
        <begin position="49"/>
        <end position="66"/>
    </location>
</feature>
<keyword evidence="4 7" id="KW-0812">Transmembrane</keyword>
<evidence type="ECO:0000259" key="9">
    <source>
        <dbReference type="PROSITE" id="PS50928"/>
    </source>
</evidence>
<dbReference type="InterPro" id="IPR000515">
    <property type="entry name" value="MetI-like"/>
</dbReference>
<evidence type="ECO:0000256" key="3">
    <source>
        <dbReference type="ARBA" id="ARBA00022475"/>
    </source>
</evidence>
<feature type="region of interest" description="Disordered" evidence="8">
    <location>
        <begin position="1"/>
        <end position="24"/>
    </location>
</feature>
<dbReference type="Pfam" id="PF00528">
    <property type="entry name" value="BPD_transp_1"/>
    <property type="match status" value="1"/>
</dbReference>
<sequence>MSELTLNPAATRSPPPAPAAPDHTPAAVSDAALAQESVAAQAAIKRRKAVIIGLRLLVLVAVLGGWEVSARMKWIDPFFYSMPSMIWNQIVEWVRDGTSQGPLWQQVLVTLEETVIGFLIGSIAGVICGIVLGRNKLLSDVFSIYIQIANSIPRVVLGSVFVIALGLGMASKVALAVVMVFFVVFANAFQGVREADKYMIANAQILGASPRQVTLSVVIPSAMSWILASLHVSFGFALVGAVVGEFLGAKEGIGLLISTAQGAFNASGVFAAMIVLAVVALGADFLLTRLEKRLLKWRPAAF</sequence>
<dbReference type="PANTHER" id="PTHR30151">
    <property type="entry name" value="ALKANE SULFONATE ABC TRANSPORTER-RELATED, MEMBRANE SUBUNIT"/>
    <property type="match status" value="1"/>
</dbReference>
<evidence type="ECO:0000313" key="11">
    <source>
        <dbReference type="Proteomes" id="UP001562178"/>
    </source>
</evidence>
<feature type="domain" description="ABC transmembrane type-1" evidence="9">
    <location>
        <begin position="107"/>
        <end position="287"/>
    </location>
</feature>
<dbReference type="RefSeq" id="WP_369458775.1">
    <property type="nucleotide sequence ID" value="NZ_JBGBDC010000001.1"/>
</dbReference>
<evidence type="ECO:0000256" key="6">
    <source>
        <dbReference type="ARBA" id="ARBA00023136"/>
    </source>
</evidence>
<dbReference type="Gene3D" id="1.10.3720.10">
    <property type="entry name" value="MetI-like"/>
    <property type="match status" value="1"/>
</dbReference>
<reference evidence="10 11" key="1">
    <citation type="journal article" date="2016" name="Int. J. Syst. Evol. Microbiol.">
        <title>Description of Comamonas sediminis sp. nov., isolated from lagoon sediments.</title>
        <authorList>
            <person name="Subhash Y."/>
            <person name="Bang J.J."/>
            <person name="You T.H."/>
            <person name="Lee S.S."/>
        </authorList>
    </citation>
    <scope>NUCLEOTIDE SEQUENCE [LARGE SCALE GENOMIC DNA]</scope>
    <source>
        <strain evidence="10 11">JCM 31169</strain>
    </source>
</reference>
<dbReference type="EMBL" id="JBGBDC010000001">
    <property type="protein sequence ID" value="MEY2249607.1"/>
    <property type="molecule type" value="Genomic_DNA"/>
</dbReference>
<keyword evidence="5 7" id="KW-1133">Transmembrane helix</keyword>
<keyword evidence="2 7" id="KW-0813">Transport</keyword>
<feature type="transmembrane region" description="Helical" evidence="7">
    <location>
        <begin position="114"/>
        <end position="132"/>
    </location>
</feature>
<keyword evidence="11" id="KW-1185">Reference proteome</keyword>
<dbReference type="PANTHER" id="PTHR30151:SF20">
    <property type="entry name" value="ABC TRANSPORTER PERMEASE PROTEIN HI_0355-RELATED"/>
    <property type="match status" value="1"/>
</dbReference>
<evidence type="ECO:0000313" key="10">
    <source>
        <dbReference type="EMBL" id="MEY2249607.1"/>
    </source>
</evidence>
<dbReference type="InterPro" id="IPR035906">
    <property type="entry name" value="MetI-like_sf"/>
</dbReference>
<protein>
    <submittedName>
        <fullName evidence="10">ABC transporter permease</fullName>
    </submittedName>
</protein>
<accession>A0ABV4AWP3</accession>
<organism evidence="10 11">
    <name type="scientific">Comamonas sediminis</name>
    <dbReference type="NCBI Taxonomy" id="1783360"/>
    <lineage>
        <taxon>Bacteria</taxon>
        <taxon>Pseudomonadati</taxon>
        <taxon>Pseudomonadota</taxon>
        <taxon>Betaproteobacteria</taxon>
        <taxon>Burkholderiales</taxon>
        <taxon>Comamonadaceae</taxon>
        <taxon>Comamonas</taxon>
    </lineage>
</organism>
<proteinExistence type="inferred from homology"/>
<dbReference type="Proteomes" id="UP001562178">
    <property type="component" value="Unassembled WGS sequence"/>
</dbReference>
<feature type="transmembrane region" description="Helical" evidence="7">
    <location>
        <begin position="173"/>
        <end position="192"/>
    </location>
</feature>
<dbReference type="PROSITE" id="PS50928">
    <property type="entry name" value="ABC_TM1"/>
    <property type="match status" value="1"/>
</dbReference>
<evidence type="ECO:0000256" key="1">
    <source>
        <dbReference type="ARBA" id="ARBA00004651"/>
    </source>
</evidence>
<evidence type="ECO:0000256" key="8">
    <source>
        <dbReference type="SAM" id="MobiDB-lite"/>
    </source>
</evidence>
<comment type="similarity">
    <text evidence="7">Belongs to the binding-protein-dependent transport system permease family.</text>
</comment>
<comment type="caution">
    <text evidence="10">The sequence shown here is derived from an EMBL/GenBank/DDBJ whole genome shotgun (WGS) entry which is preliminary data.</text>
</comment>
<name>A0ABV4AWP3_9BURK</name>
<dbReference type="SUPFAM" id="SSF161098">
    <property type="entry name" value="MetI-like"/>
    <property type="match status" value="1"/>
</dbReference>
<feature type="transmembrane region" description="Helical" evidence="7">
    <location>
        <begin position="263"/>
        <end position="287"/>
    </location>
</feature>
<keyword evidence="6 7" id="KW-0472">Membrane</keyword>
<comment type="subcellular location">
    <subcellularLocation>
        <location evidence="1 7">Cell membrane</location>
        <topology evidence="1 7">Multi-pass membrane protein</topology>
    </subcellularLocation>
</comment>
<evidence type="ECO:0000256" key="7">
    <source>
        <dbReference type="RuleBase" id="RU363032"/>
    </source>
</evidence>
<evidence type="ECO:0000256" key="2">
    <source>
        <dbReference type="ARBA" id="ARBA00022448"/>
    </source>
</evidence>
<feature type="transmembrane region" description="Helical" evidence="7">
    <location>
        <begin position="144"/>
        <end position="167"/>
    </location>
</feature>
<gene>
    <name evidence="10" type="ORF">AB7A72_01195</name>
</gene>
<keyword evidence="3" id="KW-1003">Cell membrane</keyword>
<dbReference type="CDD" id="cd06261">
    <property type="entry name" value="TM_PBP2"/>
    <property type="match status" value="1"/>
</dbReference>
<feature type="transmembrane region" description="Helical" evidence="7">
    <location>
        <begin position="213"/>
        <end position="243"/>
    </location>
</feature>
<evidence type="ECO:0000256" key="4">
    <source>
        <dbReference type="ARBA" id="ARBA00022692"/>
    </source>
</evidence>
<evidence type="ECO:0000256" key="5">
    <source>
        <dbReference type="ARBA" id="ARBA00022989"/>
    </source>
</evidence>